<evidence type="ECO:0000313" key="4">
    <source>
        <dbReference type="Proteomes" id="UP000283895"/>
    </source>
</evidence>
<comment type="catalytic activity">
    <reaction evidence="2">
        <text>N(6)-D-ribulosyl-L-lysyl-[protein] + ATP = N(6)-(3-O-phospho-D-ribulosyl)-L-lysyl-[protein] + ADP + H(+)</text>
        <dbReference type="Rhea" id="RHEA:48432"/>
        <dbReference type="Rhea" id="RHEA-COMP:12103"/>
        <dbReference type="Rhea" id="RHEA-COMP:12104"/>
        <dbReference type="ChEBI" id="CHEBI:15378"/>
        <dbReference type="ChEBI" id="CHEBI:30616"/>
        <dbReference type="ChEBI" id="CHEBI:90418"/>
        <dbReference type="ChEBI" id="CHEBI:90420"/>
        <dbReference type="ChEBI" id="CHEBI:456216"/>
        <dbReference type="EC" id="2.7.1.172"/>
    </reaction>
    <physiologicalReaction direction="left-to-right" evidence="2">
        <dbReference type="Rhea" id="RHEA:48433"/>
    </physiologicalReaction>
</comment>
<sequence length="362" mass="41094">MANSTEHGWLEGIDGNFPIHKAVVDAMPTGTKVISAESSGISAWTKTAKVSVILPDESRTRYFLKCATGQGARALVEGEFYSATNINKIVPGFVPEAIGWGEYRHEDRKVYFFLGVFHDMDFSTPPEPEKFVSFLTKLHKRGKSPNGMFGYPVSVVCGRMERTVKWEKSWANSFANQLKDVIRYDNETNGPWVEYDAACKQLIEVVIPRLLGALQSDGRDITPTLIHGDLWEKNVGIDMETGNIVVFDPGCTYAHNEMEFGTWRCSWAFYFNSPVYMRLYQNEIEPSEPVDEWDDRNRLYSLHPYLNDSAGHPGSPSRQIAYNDMLYLCEKYGPLDSLEKYDHSKDISVTGAYTDFIIKQLE</sequence>
<evidence type="ECO:0000256" key="1">
    <source>
        <dbReference type="ARBA" id="ARBA00011961"/>
    </source>
</evidence>
<organism evidence="3 4">
    <name type="scientific">Cytospora schulzeri</name>
    <dbReference type="NCBI Taxonomy" id="448051"/>
    <lineage>
        <taxon>Eukaryota</taxon>
        <taxon>Fungi</taxon>
        <taxon>Dikarya</taxon>
        <taxon>Ascomycota</taxon>
        <taxon>Pezizomycotina</taxon>
        <taxon>Sordariomycetes</taxon>
        <taxon>Sordariomycetidae</taxon>
        <taxon>Diaporthales</taxon>
        <taxon>Cytosporaceae</taxon>
        <taxon>Cytospora</taxon>
    </lineage>
</organism>
<proteinExistence type="predicted"/>
<dbReference type="PANTHER" id="PTHR12149:SF8">
    <property type="entry name" value="PROTEIN-RIBULOSAMINE 3-KINASE"/>
    <property type="match status" value="1"/>
</dbReference>
<evidence type="ECO:0000313" key="3">
    <source>
        <dbReference type="EMBL" id="ROW06754.1"/>
    </source>
</evidence>
<dbReference type="PANTHER" id="PTHR12149">
    <property type="entry name" value="FRUCTOSAMINE 3 KINASE-RELATED PROTEIN"/>
    <property type="match status" value="1"/>
</dbReference>
<dbReference type="AlphaFoldDB" id="A0A423WT99"/>
<dbReference type="Proteomes" id="UP000283895">
    <property type="component" value="Unassembled WGS sequence"/>
</dbReference>
<evidence type="ECO:0000256" key="2">
    <source>
        <dbReference type="ARBA" id="ARBA00048655"/>
    </source>
</evidence>
<name>A0A423WT99_9PEZI</name>
<dbReference type="InterPro" id="IPR016477">
    <property type="entry name" value="Fructo-/Ketosamine-3-kinase"/>
</dbReference>
<accession>A0A423WT99</accession>
<dbReference type="Gene3D" id="3.90.1200.10">
    <property type="match status" value="1"/>
</dbReference>
<protein>
    <recommendedName>
        <fullName evidence="1">protein-ribulosamine 3-kinase</fullName>
        <ecNumber evidence="1">2.7.1.172</ecNumber>
    </recommendedName>
</protein>
<dbReference type="InterPro" id="IPR011009">
    <property type="entry name" value="Kinase-like_dom_sf"/>
</dbReference>
<gene>
    <name evidence="3" type="ORF">VMCG_04188</name>
</gene>
<comment type="caution">
    <text evidence="3">The sequence shown here is derived from an EMBL/GenBank/DDBJ whole genome shotgun (WGS) entry which is preliminary data.</text>
</comment>
<dbReference type="EMBL" id="LKEA01000009">
    <property type="protein sequence ID" value="ROW06754.1"/>
    <property type="molecule type" value="Genomic_DNA"/>
</dbReference>
<dbReference type="Pfam" id="PF03881">
    <property type="entry name" value="Fructosamin_kin"/>
    <property type="match status" value="1"/>
</dbReference>
<dbReference type="EC" id="2.7.1.172" evidence="1"/>
<keyword evidence="4" id="KW-1185">Reference proteome</keyword>
<dbReference type="SUPFAM" id="SSF56112">
    <property type="entry name" value="Protein kinase-like (PK-like)"/>
    <property type="match status" value="1"/>
</dbReference>
<dbReference type="OrthoDB" id="5772781at2759"/>
<dbReference type="GO" id="GO:0102193">
    <property type="term" value="F:protein-ribulosamine 3-kinase activity"/>
    <property type="evidence" value="ECO:0007669"/>
    <property type="project" value="UniProtKB-EC"/>
</dbReference>
<reference evidence="3 4" key="1">
    <citation type="submission" date="2015-09" db="EMBL/GenBank/DDBJ databases">
        <title>Host preference determinants of Valsa canker pathogens revealed by comparative genomics.</title>
        <authorList>
            <person name="Yin Z."/>
            <person name="Huang L."/>
        </authorList>
    </citation>
    <scope>NUCLEOTIDE SEQUENCE [LARGE SCALE GENOMIC DNA]</scope>
    <source>
        <strain evidence="3 4">03-1</strain>
    </source>
</reference>